<evidence type="ECO:0008006" key="12">
    <source>
        <dbReference type="Google" id="ProtNLM"/>
    </source>
</evidence>
<evidence type="ECO:0000256" key="4">
    <source>
        <dbReference type="ARBA" id="ARBA00022505"/>
    </source>
</evidence>
<comment type="cofactor">
    <cofactor evidence="2">
        <name>[4Fe-4S] cluster</name>
        <dbReference type="ChEBI" id="CHEBI:49883"/>
    </cofactor>
</comment>
<dbReference type="Pfam" id="PF01568">
    <property type="entry name" value="Molydop_binding"/>
    <property type="match status" value="1"/>
</dbReference>
<evidence type="ECO:0000259" key="9">
    <source>
        <dbReference type="Pfam" id="PF00384"/>
    </source>
</evidence>
<dbReference type="PANTHER" id="PTHR43105:SF14">
    <property type="entry name" value="FORMATE DEHYDROGENASE H"/>
    <property type="match status" value="1"/>
</dbReference>
<evidence type="ECO:0000313" key="11">
    <source>
        <dbReference type="EMBL" id="KKL53407.1"/>
    </source>
</evidence>
<organism evidence="11">
    <name type="scientific">marine sediment metagenome</name>
    <dbReference type="NCBI Taxonomy" id="412755"/>
    <lineage>
        <taxon>unclassified sequences</taxon>
        <taxon>metagenomes</taxon>
        <taxon>ecological metagenomes</taxon>
    </lineage>
</organism>
<protein>
    <recommendedName>
        <fullName evidence="12">Formate dehydrogenase subunit alpha</fullName>
    </recommendedName>
</protein>
<evidence type="ECO:0000256" key="1">
    <source>
        <dbReference type="ARBA" id="ARBA00001942"/>
    </source>
</evidence>
<dbReference type="InterPro" id="IPR050123">
    <property type="entry name" value="Prok_molybdopt-oxidoreductase"/>
</dbReference>
<dbReference type="GO" id="GO:0043546">
    <property type="term" value="F:molybdopterin cofactor binding"/>
    <property type="evidence" value="ECO:0007669"/>
    <property type="project" value="InterPro"/>
</dbReference>
<feature type="domain" description="Molybdopterin dinucleotide-binding" evidence="10">
    <location>
        <begin position="210"/>
        <end position="316"/>
    </location>
</feature>
<gene>
    <name evidence="11" type="ORF">LCGC14_2275770</name>
</gene>
<dbReference type="GO" id="GO:0022904">
    <property type="term" value="P:respiratory electron transport chain"/>
    <property type="evidence" value="ECO:0007669"/>
    <property type="project" value="TreeGrafter"/>
</dbReference>
<dbReference type="InterPro" id="IPR041925">
    <property type="entry name" value="CT_Formate-Dh_H"/>
</dbReference>
<dbReference type="InterPro" id="IPR006655">
    <property type="entry name" value="Mopterin_OxRdtase_prok_CS"/>
</dbReference>
<evidence type="ECO:0000256" key="6">
    <source>
        <dbReference type="ARBA" id="ARBA00023002"/>
    </source>
</evidence>
<dbReference type="SUPFAM" id="SSF50692">
    <property type="entry name" value="ADC-like"/>
    <property type="match status" value="1"/>
</dbReference>
<feature type="domain" description="Molybdopterin oxidoreductase" evidence="9">
    <location>
        <begin position="16"/>
        <end position="127"/>
    </location>
</feature>
<dbReference type="Gene3D" id="2.40.40.20">
    <property type="match status" value="1"/>
</dbReference>
<dbReference type="EMBL" id="LAZR01031556">
    <property type="protein sequence ID" value="KKL53407.1"/>
    <property type="molecule type" value="Genomic_DNA"/>
</dbReference>
<dbReference type="InterPro" id="IPR009010">
    <property type="entry name" value="Asp_de-COase-like_dom_sf"/>
</dbReference>
<dbReference type="FunFam" id="2.40.40.20:FF:000005">
    <property type="entry name" value="Periplasmic nitrate reductase"/>
    <property type="match status" value="1"/>
</dbReference>
<dbReference type="CDD" id="cd02790">
    <property type="entry name" value="MopB_CT_Formate-Dh_H"/>
    <property type="match status" value="1"/>
</dbReference>
<comment type="caution">
    <text evidence="11">The sequence shown here is derived from an EMBL/GenBank/DDBJ whole genome shotgun (WGS) entry which is preliminary data.</text>
</comment>
<evidence type="ECO:0000256" key="7">
    <source>
        <dbReference type="ARBA" id="ARBA00023004"/>
    </source>
</evidence>
<dbReference type="GO" id="GO:0046872">
    <property type="term" value="F:metal ion binding"/>
    <property type="evidence" value="ECO:0007669"/>
    <property type="project" value="UniProtKB-KW"/>
</dbReference>
<dbReference type="Pfam" id="PF00384">
    <property type="entry name" value="Molybdopterin"/>
    <property type="match status" value="1"/>
</dbReference>
<evidence type="ECO:0000256" key="3">
    <source>
        <dbReference type="ARBA" id="ARBA00022485"/>
    </source>
</evidence>
<reference evidence="11" key="1">
    <citation type="journal article" date="2015" name="Nature">
        <title>Complex archaea that bridge the gap between prokaryotes and eukaryotes.</title>
        <authorList>
            <person name="Spang A."/>
            <person name="Saw J.H."/>
            <person name="Jorgensen S.L."/>
            <person name="Zaremba-Niedzwiedzka K."/>
            <person name="Martijn J."/>
            <person name="Lind A.E."/>
            <person name="van Eijk R."/>
            <person name="Schleper C."/>
            <person name="Guy L."/>
            <person name="Ettema T.J."/>
        </authorList>
    </citation>
    <scope>NUCLEOTIDE SEQUENCE</scope>
</reference>
<keyword evidence="4" id="KW-0500">Molybdenum</keyword>
<evidence type="ECO:0000259" key="10">
    <source>
        <dbReference type="Pfam" id="PF01568"/>
    </source>
</evidence>
<dbReference type="Gene3D" id="3.40.50.740">
    <property type="match status" value="1"/>
</dbReference>
<dbReference type="GO" id="GO:0051539">
    <property type="term" value="F:4 iron, 4 sulfur cluster binding"/>
    <property type="evidence" value="ECO:0007669"/>
    <property type="project" value="UniProtKB-KW"/>
</dbReference>
<keyword evidence="3" id="KW-0004">4Fe-4S</keyword>
<evidence type="ECO:0000256" key="8">
    <source>
        <dbReference type="ARBA" id="ARBA00023014"/>
    </source>
</evidence>
<keyword evidence="8" id="KW-0411">Iron-sulfur</keyword>
<dbReference type="InterPro" id="IPR006656">
    <property type="entry name" value="Mopterin_OxRdtase"/>
</dbReference>
<dbReference type="GO" id="GO:0016020">
    <property type="term" value="C:membrane"/>
    <property type="evidence" value="ECO:0007669"/>
    <property type="project" value="TreeGrafter"/>
</dbReference>
<dbReference type="GO" id="GO:0003954">
    <property type="term" value="F:NADH dehydrogenase activity"/>
    <property type="evidence" value="ECO:0007669"/>
    <property type="project" value="TreeGrafter"/>
</dbReference>
<name>A0A0F9FQT5_9ZZZZ</name>
<dbReference type="PANTHER" id="PTHR43105">
    <property type="entry name" value="RESPIRATORY NITRATE REDUCTASE"/>
    <property type="match status" value="1"/>
</dbReference>
<keyword evidence="7" id="KW-0408">Iron</keyword>
<sequence>EKIQEKFEAAWGTKLSGKKGLTIVEIMHAVETGDIKGIYIMGENPALSDPNLNRTRKALESVDFLVVQDIFLTETAEYADVVLPSTCFAEKDGTFTNTERRVQRVRKAIDVPGTARNDWEIICQIATKTGYPMSYENESEILDEIASVSPIYGGMSFDRIESIGLQWPCPDKTHPGTKYLHKDKFSRGKGKFHPVEYRPPAEEPEKKYPFVLTTGRQLYQFHTGTMTRKSAVINQISPTGYVELHPDDAAKLKVKDGENVKVTTRRGNVTVPAKVTDGIEPGWLFMPFHFVESAANLLTNDQLDPIAKIPEYKACAANITKA</sequence>
<comment type="cofactor">
    <cofactor evidence="1">
        <name>Mo-bis(molybdopterin guanine dinucleotide)</name>
        <dbReference type="ChEBI" id="CHEBI:60539"/>
    </cofactor>
</comment>
<dbReference type="SUPFAM" id="SSF53706">
    <property type="entry name" value="Formate dehydrogenase/DMSO reductase, domains 1-3"/>
    <property type="match status" value="1"/>
</dbReference>
<keyword evidence="5" id="KW-0479">Metal-binding</keyword>
<accession>A0A0F9FQT5</accession>
<feature type="non-terminal residue" evidence="11">
    <location>
        <position position="1"/>
    </location>
</feature>
<dbReference type="PROSITE" id="PS00490">
    <property type="entry name" value="MOLYBDOPTERIN_PROK_2"/>
    <property type="match status" value="1"/>
</dbReference>
<proteinExistence type="predicted"/>
<evidence type="ECO:0000256" key="2">
    <source>
        <dbReference type="ARBA" id="ARBA00001966"/>
    </source>
</evidence>
<evidence type="ECO:0000256" key="5">
    <source>
        <dbReference type="ARBA" id="ARBA00022723"/>
    </source>
</evidence>
<dbReference type="InterPro" id="IPR006657">
    <property type="entry name" value="MoPterin_dinucl-bd_dom"/>
</dbReference>
<keyword evidence="6" id="KW-0560">Oxidoreductase</keyword>
<dbReference type="AlphaFoldDB" id="A0A0F9FQT5"/>